<comment type="caution">
    <text evidence="7">The sequence shown here is derived from an EMBL/GenBank/DDBJ whole genome shotgun (WGS) entry which is preliminary data.</text>
</comment>
<evidence type="ECO:0000256" key="3">
    <source>
        <dbReference type="ARBA" id="ARBA00023134"/>
    </source>
</evidence>
<evidence type="ECO:0000256" key="5">
    <source>
        <dbReference type="SAM" id="MobiDB-lite"/>
    </source>
</evidence>
<reference evidence="7" key="1">
    <citation type="journal article" date="2020" name="Cell">
        <title>Large-Scale Comparative Analyses of Tick Genomes Elucidate Their Genetic Diversity and Vector Capacities.</title>
        <authorList>
            <consortium name="Tick Genome and Microbiome Consortium (TIGMIC)"/>
            <person name="Jia N."/>
            <person name="Wang J."/>
            <person name="Shi W."/>
            <person name="Du L."/>
            <person name="Sun Y."/>
            <person name="Zhan W."/>
            <person name="Jiang J.F."/>
            <person name="Wang Q."/>
            <person name="Zhang B."/>
            <person name="Ji P."/>
            <person name="Bell-Sakyi L."/>
            <person name="Cui X.M."/>
            <person name="Yuan T.T."/>
            <person name="Jiang B.G."/>
            <person name="Yang W.F."/>
            <person name="Lam T.T."/>
            <person name="Chang Q.C."/>
            <person name="Ding S.J."/>
            <person name="Wang X.J."/>
            <person name="Zhu J.G."/>
            <person name="Ruan X.D."/>
            <person name="Zhao L."/>
            <person name="Wei J.T."/>
            <person name="Ye R.Z."/>
            <person name="Que T.C."/>
            <person name="Du C.H."/>
            <person name="Zhou Y.H."/>
            <person name="Cheng J.X."/>
            <person name="Dai P.F."/>
            <person name="Guo W.B."/>
            <person name="Han X.H."/>
            <person name="Huang E.J."/>
            <person name="Li L.F."/>
            <person name="Wei W."/>
            <person name="Gao Y.C."/>
            <person name="Liu J.Z."/>
            <person name="Shao H.Z."/>
            <person name="Wang X."/>
            <person name="Wang C.C."/>
            <person name="Yang T.C."/>
            <person name="Huo Q.B."/>
            <person name="Li W."/>
            <person name="Chen H.Y."/>
            <person name="Chen S.E."/>
            <person name="Zhou L.G."/>
            <person name="Ni X.B."/>
            <person name="Tian J.H."/>
            <person name="Sheng Y."/>
            <person name="Liu T."/>
            <person name="Pan Y.S."/>
            <person name="Xia L.Y."/>
            <person name="Li J."/>
            <person name="Zhao F."/>
            <person name="Cao W.C."/>
        </authorList>
    </citation>
    <scope>NUCLEOTIDE SEQUENCE</scope>
    <source>
        <strain evidence="7">Rmic-2018</strain>
    </source>
</reference>
<dbReference type="GO" id="GO:0051536">
    <property type="term" value="F:iron-sulfur cluster binding"/>
    <property type="evidence" value="ECO:0007669"/>
    <property type="project" value="InterPro"/>
</dbReference>
<evidence type="ECO:0000256" key="1">
    <source>
        <dbReference type="ARBA" id="ARBA00004123"/>
    </source>
</evidence>
<dbReference type="AlphaFoldDB" id="A0A9J6EC33"/>
<dbReference type="PRINTS" id="PR00326">
    <property type="entry name" value="GTP1OBG"/>
</dbReference>
<feature type="compositionally biased region" description="Basic residues" evidence="5">
    <location>
        <begin position="21"/>
        <end position="41"/>
    </location>
</feature>
<keyword evidence="3" id="KW-0342">GTP-binding</keyword>
<comment type="subcellular location">
    <subcellularLocation>
        <location evidence="1">Nucleus</location>
    </subcellularLocation>
</comment>
<evidence type="ECO:0000256" key="2">
    <source>
        <dbReference type="ARBA" id="ARBA00022741"/>
    </source>
</evidence>
<dbReference type="GO" id="GO:0005525">
    <property type="term" value="F:GTP binding"/>
    <property type="evidence" value="ECO:0007669"/>
    <property type="project" value="UniProtKB-KW"/>
</dbReference>
<dbReference type="Gene3D" id="3.40.50.300">
    <property type="entry name" value="P-loop containing nucleotide triphosphate hydrolases"/>
    <property type="match status" value="1"/>
</dbReference>
<feature type="compositionally biased region" description="Basic and acidic residues" evidence="5">
    <location>
        <begin position="66"/>
        <end position="88"/>
    </location>
</feature>
<accession>A0A9J6EC33</accession>
<evidence type="ECO:0000313" key="7">
    <source>
        <dbReference type="EMBL" id="KAH8031640.1"/>
    </source>
</evidence>
<dbReference type="FunFam" id="3.40.50.300:FF:000493">
    <property type="entry name" value="Guanine nucleotide-binding protein-like 3-like protein"/>
    <property type="match status" value="1"/>
</dbReference>
<dbReference type="PROSITE" id="PS51721">
    <property type="entry name" value="G_CP"/>
    <property type="match status" value="1"/>
</dbReference>
<dbReference type="InterPro" id="IPR027417">
    <property type="entry name" value="P-loop_NTPase"/>
</dbReference>
<dbReference type="Proteomes" id="UP000821866">
    <property type="component" value="Chromosome 3"/>
</dbReference>
<dbReference type="Pfam" id="PF23613">
    <property type="entry name" value="ELP3_N"/>
    <property type="match status" value="1"/>
</dbReference>
<proteinExistence type="predicted"/>
<dbReference type="GO" id="GO:0005730">
    <property type="term" value="C:nucleolus"/>
    <property type="evidence" value="ECO:0007669"/>
    <property type="project" value="UniProtKB-ARBA"/>
</dbReference>
<dbReference type="InterPro" id="IPR014813">
    <property type="entry name" value="Gnl3_N_dom"/>
</dbReference>
<evidence type="ECO:0000313" key="8">
    <source>
        <dbReference type="Proteomes" id="UP000821866"/>
    </source>
</evidence>
<dbReference type="InterPro" id="IPR006638">
    <property type="entry name" value="Elp3/MiaA/NifB-like_rSAM"/>
</dbReference>
<dbReference type="SMART" id="SM00729">
    <property type="entry name" value="Elp3"/>
    <property type="match status" value="1"/>
</dbReference>
<keyword evidence="2" id="KW-0547">Nucleotide-binding</keyword>
<dbReference type="InterPro" id="IPR030378">
    <property type="entry name" value="G_CP_dom"/>
</dbReference>
<reference evidence="7" key="2">
    <citation type="submission" date="2021-09" db="EMBL/GenBank/DDBJ databases">
        <authorList>
            <person name="Jia N."/>
            <person name="Wang J."/>
            <person name="Shi W."/>
            <person name="Du L."/>
            <person name="Sun Y."/>
            <person name="Zhan W."/>
            <person name="Jiang J."/>
            <person name="Wang Q."/>
            <person name="Zhang B."/>
            <person name="Ji P."/>
            <person name="Sakyi L.B."/>
            <person name="Cui X."/>
            <person name="Yuan T."/>
            <person name="Jiang B."/>
            <person name="Yang W."/>
            <person name="Lam T.T.-Y."/>
            <person name="Chang Q."/>
            <person name="Ding S."/>
            <person name="Wang X."/>
            <person name="Zhu J."/>
            <person name="Ruan X."/>
            <person name="Zhao L."/>
            <person name="Wei J."/>
            <person name="Que T."/>
            <person name="Du C."/>
            <person name="Cheng J."/>
            <person name="Dai P."/>
            <person name="Han X."/>
            <person name="Huang E."/>
            <person name="Gao Y."/>
            <person name="Liu J."/>
            <person name="Shao H."/>
            <person name="Ye R."/>
            <person name="Li L."/>
            <person name="Wei W."/>
            <person name="Wang X."/>
            <person name="Wang C."/>
            <person name="Huo Q."/>
            <person name="Li W."/>
            <person name="Guo W."/>
            <person name="Chen H."/>
            <person name="Chen S."/>
            <person name="Zhou L."/>
            <person name="Zhou L."/>
            <person name="Ni X."/>
            <person name="Tian J."/>
            <person name="Zhou Y."/>
            <person name="Sheng Y."/>
            <person name="Liu T."/>
            <person name="Pan Y."/>
            <person name="Xia L."/>
            <person name="Li J."/>
            <person name="Zhao F."/>
            <person name="Cao W."/>
        </authorList>
    </citation>
    <scope>NUCLEOTIDE SEQUENCE</scope>
    <source>
        <strain evidence="7">Rmic-2018</strain>
        <tissue evidence="7">Larvae</tissue>
    </source>
</reference>
<protein>
    <recommendedName>
        <fullName evidence="6">CP-type G domain-containing protein</fullName>
    </recommendedName>
</protein>
<dbReference type="GO" id="GO:0003824">
    <property type="term" value="F:catalytic activity"/>
    <property type="evidence" value="ECO:0007669"/>
    <property type="project" value="InterPro"/>
</dbReference>
<dbReference type="Pfam" id="PF08701">
    <property type="entry name" value="GN3L_Grn1"/>
    <property type="match status" value="1"/>
</dbReference>
<dbReference type="SUPFAM" id="SSF52540">
    <property type="entry name" value="P-loop containing nucleoside triphosphate hydrolases"/>
    <property type="match status" value="1"/>
</dbReference>
<feature type="domain" description="CP-type G" evidence="6">
    <location>
        <begin position="131"/>
        <end position="308"/>
    </location>
</feature>
<organism evidence="7 8">
    <name type="scientific">Rhipicephalus microplus</name>
    <name type="common">Cattle tick</name>
    <name type="synonym">Boophilus microplus</name>
    <dbReference type="NCBI Taxonomy" id="6941"/>
    <lineage>
        <taxon>Eukaryota</taxon>
        <taxon>Metazoa</taxon>
        <taxon>Ecdysozoa</taxon>
        <taxon>Arthropoda</taxon>
        <taxon>Chelicerata</taxon>
        <taxon>Arachnida</taxon>
        <taxon>Acari</taxon>
        <taxon>Parasitiformes</taxon>
        <taxon>Ixodida</taxon>
        <taxon>Ixodoidea</taxon>
        <taxon>Ixodidae</taxon>
        <taxon>Rhipicephalinae</taxon>
        <taxon>Rhipicephalus</taxon>
        <taxon>Boophilus</taxon>
    </lineage>
</organism>
<dbReference type="EMBL" id="JABSTU010000005">
    <property type="protein sequence ID" value="KAH8031640.1"/>
    <property type="molecule type" value="Genomic_DNA"/>
</dbReference>
<dbReference type="PANTHER" id="PTHR11089:SF30">
    <property type="entry name" value="GUANINE NUCLEOTIDE-BINDING PROTEIN-LIKE 3 HOMOLOG"/>
    <property type="match status" value="1"/>
</dbReference>
<dbReference type="Pfam" id="PF01926">
    <property type="entry name" value="MMR_HSR1"/>
    <property type="match status" value="1"/>
</dbReference>
<dbReference type="InterPro" id="IPR058240">
    <property type="entry name" value="rSAM_sf"/>
</dbReference>
<dbReference type="VEuPathDB" id="VectorBase:LOC119164879"/>
<sequence length="1064" mass="119794">MKNKMSKRVSCRQRYKVEKKVRQHLKKKRREAKKNPSKHKPKDPGIPNSLPFKGAILKEAQLQQQMREEERRRQKKARQEQHAKHRDLGELQADAIKRQAQHAAVSGMLHDHLVQTGQDHLLKELSNRTGYQELRKVVEGADVVLQVLDARDPLGTRSPQLEQLVQSRGKRLVLLLNKIDLIPRENLTKWLRYLRRELPTIAFKASTQSQKQHLSQQKAAPDVETRACLGAQLLLKLLGNYCRNKGIQGCITVGVVGYPNVGKSSLVNSLKRSRACTVGAVPGVTKCMQRVQLDKHVWLLDSPGVVLASGDATEATVALRNAKSPQSLEDPVGPACSILRRASREQLMLQYRLPEYGSPEELLLMLAKRMGRLRKGALPDAGAAARKILSDWNCGRIKYCTEPPEEKSSVEGTSIVSAMAAEFDLDEIAEEEEHELKGLPVVRPMDVVPLESMGTADMAPEEETTASMDTGQRFVLNFRRNNGYLLGQIGNADQTPLYFDMPGTTTVEKKGAKQVRVLTSVHGVGPQWTTEASRKKTVSSRLASKSESVIEPKLQQNKARRKEFKKMLKKRKRSGVSQEALKVKVISEIIKELLAAQKERKDVNLNSVKCQISSKYGLSSQPKIVDIIAAMPPEYKKVLLPKLKAKPVRTASGIAVVAVMCKPHRCPHINMTGNICVYCPGGPDSDFEYSTQSYTGYEPTSMRAIRARYDPFLQTRHRVEQVRIYFGVSIFLTVKYELCSCVLLGGLLAEIFSGRQNFAIQCDGKLWGSCNRSLVLGLMSWCLLIIRHAVTASSSTCITLFFSMLPPIFSGHTVKAVCESFQLAKDAGFKVVAHMMPNLPNVDWERDLDQFVELFENPAFRMDGLKIYPTLVIRGTGLYELWKTGRYRSYPPGFLVDLIARILALVPPWTRVYRVQSICEKTEVRRLSAKPFRFINKGIHNGYPLNRTLMIPEPCTISRDFMWIHFSDFTVTCISIDSMEGRTPKIRRVHHDAAFKRKVIACAETAGNRAASRSFGVPEMCVRDWQKQKQNIVDSKDSREGFSGPQQGRFPQIEELLGEYVIEQ</sequence>
<evidence type="ECO:0000259" key="6">
    <source>
        <dbReference type="PROSITE" id="PS51721"/>
    </source>
</evidence>
<gene>
    <name evidence="7" type="ORF">HPB51_019654</name>
</gene>
<keyword evidence="8" id="KW-1185">Reference proteome</keyword>
<dbReference type="CDD" id="cd04178">
    <property type="entry name" value="Nucleostemin_like"/>
    <property type="match status" value="1"/>
</dbReference>
<dbReference type="InterPro" id="IPR050755">
    <property type="entry name" value="TRAFAC_YlqF/YawG_RiboMat"/>
</dbReference>
<feature type="compositionally biased region" description="Basic residues" evidence="5">
    <location>
        <begin position="1"/>
        <end position="14"/>
    </location>
</feature>
<keyword evidence="4" id="KW-0539">Nucleus</keyword>
<evidence type="ECO:0000256" key="4">
    <source>
        <dbReference type="ARBA" id="ARBA00023242"/>
    </source>
</evidence>
<dbReference type="InterPro" id="IPR006073">
    <property type="entry name" value="GTP-bd"/>
</dbReference>
<name>A0A9J6EC33_RHIMP</name>
<dbReference type="InterPro" id="IPR056591">
    <property type="entry name" value="ELP3-like_N"/>
</dbReference>
<dbReference type="VEuPathDB" id="VectorBase:LOC119163490"/>
<dbReference type="PANTHER" id="PTHR11089">
    <property type="entry name" value="GTP-BINDING PROTEIN-RELATED"/>
    <property type="match status" value="1"/>
</dbReference>
<feature type="region of interest" description="Disordered" evidence="5">
    <location>
        <begin position="1"/>
        <end position="88"/>
    </location>
</feature>
<dbReference type="Pfam" id="PF16199">
    <property type="entry name" value="Radical_SAM_C"/>
    <property type="match status" value="1"/>
</dbReference>
<dbReference type="SUPFAM" id="SSF102114">
    <property type="entry name" value="Radical SAM enzymes"/>
    <property type="match status" value="1"/>
</dbReference>
<dbReference type="InterPro" id="IPR032432">
    <property type="entry name" value="Radical_SAM_C"/>
</dbReference>